<dbReference type="InterPro" id="IPR023801">
    <property type="entry name" value="His_deacetylse_dom"/>
</dbReference>
<evidence type="ECO:0000256" key="1">
    <source>
        <dbReference type="ARBA" id="ARBA00001947"/>
    </source>
</evidence>
<dbReference type="InterPro" id="IPR000286">
    <property type="entry name" value="HDACs"/>
</dbReference>
<comment type="cofactor">
    <cofactor evidence="1">
        <name>Zn(2+)</name>
        <dbReference type="ChEBI" id="CHEBI:29105"/>
    </cofactor>
</comment>
<dbReference type="OrthoDB" id="9808367at2"/>
<dbReference type="EMBL" id="CP034338">
    <property type="protein sequence ID" value="AZL68094.1"/>
    <property type="molecule type" value="Genomic_DNA"/>
</dbReference>
<evidence type="ECO:0000256" key="2">
    <source>
        <dbReference type="ARBA" id="ARBA00005947"/>
    </source>
</evidence>
<reference evidence="7 8" key="1">
    <citation type="submission" date="2018-12" db="EMBL/GenBank/DDBJ databases">
        <authorList>
            <person name="Li S."/>
            <person name="Yang R."/>
            <person name="Chen G."/>
            <person name="Zou L."/>
            <person name="Zhang C."/>
            <person name="Chen Y."/>
            <person name="Liu Z."/>
            <person name="Li Y."/>
            <person name="Yan Y."/>
            <person name="Huang M."/>
            <person name="Chen T."/>
        </authorList>
    </citation>
    <scope>NUCLEOTIDE SEQUENCE [LARGE SCALE GENOMIC DNA]</scope>
    <source>
        <strain evidence="7 8">1257</strain>
    </source>
</reference>
<dbReference type="PANTHER" id="PTHR10625">
    <property type="entry name" value="HISTONE DEACETYLASE HDAC1-RELATED"/>
    <property type="match status" value="1"/>
</dbReference>
<dbReference type="Proteomes" id="UP000268230">
    <property type="component" value="Chromosome"/>
</dbReference>
<feature type="domain" description="Histone deacetylase" evidence="6">
    <location>
        <begin position="27"/>
        <end position="334"/>
    </location>
</feature>
<dbReference type="Gene3D" id="3.40.800.20">
    <property type="entry name" value="Histone deacetylase domain"/>
    <property type="match status" value="1"/>
</dbReference>
<dbReference type="PRINTS" id="PR01270">
    <property type="entry name" value="HDASUPER"/>
</dbReference>
<evidence type="ECO:0000313" key="7">
    <source>
        <dbReference type="EMBL" id="AZL68094.1"/>
    </source>
</evidence>
<evidence type="ECO:0000256" key="4">
    <source>
        <dbReference type="ARBA" id="ARBA00022801"/>
    </source>
</evidence>
<organism evidence="7 8">
    <name type="scientific">Pseudomonas entomophila</name>
    <dbReference type="NCBI Taxonomy" id="312306"/>
    <lineage>
        <taxon>Bacteria</taxon>
        <taxon>Pseudomonadati</taxon>
        <taxon>Pseudomonadota</taxon>
        <taxon>Gammaproteobacteria</taxon>
        <taxon>Pseudomonadales</taxon>
        <taxon>Pseudomonadaceae</taxon>
        <taxon>Pseudomonas</taxon>
    </lineage>
</organism>
<dbReference type="GO" id="GO:0004407">
    <property type="term" value="F:histone deacetylase activity"/>
    <property type="evidence" value="ECO:0007669"/>
    <property type="project" value="TreeGrafter"/>
</dbReference>
<dbReference type="CDD" id="cd10001">
    <property type="entry name" value="HDAC_classII_APAH"/>
    <property type="match status" value="1"/>
</dbReference>
<keyword evidence="4" id="KW-0378">Hydrolase</keyword>
<keyword evidence="5" id="KW-0862">Zinc</keyword>
<dbReference type="SUPFAM" id="SSF52768">
    <property type="entry name" value="Arginase/deacetylase"/>
    <property type="match status" value="1"/>
</dbReference>
<evidence type="ECO:0000313" key="8">
    <source>
        <dbReference type="Proteomes" id="UP000268230"/>
    </source>
</evidence>
<proteinExistence type="inferred from homology"/>
<dbReference type="AlphaFoldDB" id="A0A3S8UI95"/>
<evidence type="ECO:0000259" key="6">
    <source>
        <dbReference type="Pfam" id="PF00850"/>
    </source>
</evidence>
<name>A0A3S8UI95_9PSED</name>
<sequence>MLTVFSANHRLHHGTELKDGVLKPSFEQPSRADTVHDRVRTVGLGDIVSPQAFSRACYVKAHSERYVHFLETAWQQWTALGRSHDALPLVWPVRDLAGERVPRHIDGQLGFYAMDAGAPITATTWQAVKTSADLALTGLELLDQGQQAAFALCRPPGHHAAREYMGGYCYLNNAAIAAEHALTRGAAKVAVLDVDFHHGNGTQTIFYDRPDVLFVSLHGEPADSYPYFSGYADELGAGAGEGFNLNLPLPKGTRWAAYQQALEQACARLRRHAPEVLVVSLGVDTFKDDPISHFQLDSPDYLAMGRMIAAVGVPTLFVMEGGYMVDEIGINAVNVLTGFEEARG</sequence>
<dbReference type="GO" id="GO:0016787">
    <property type="term" value="F:hydrolase activity"/>
    <property type="evidence" value="ECO:0007669"/>
    <property type="project" value="UniProtKB-KW"/>
</dbReference>
<dbReference type="InterPro" id="IPR023696">
    <property type="entry name" value="Ureohydrolase_dom_sf"/>
</dbReference>
<dbReference type="GO" id="GO:0046872">
    <property type="term" value="F:metal ion binding"/>
    <property type="evidence" value="ECO:0007669"/>
    <property type="project" value="UniProtKB-KW"/>
</dbReference>
<dbReference type="KEGG" id="pory:EJA05_10250"/>
<gene>
    <name evidence="7" type="ORF">EJA05_10250</name>
</gene>
<evidence type="ECO:0000256" key="5">
    <source>
        <dbReference type="ARBA" id="ARBA00022833"/>
    </source>
</evidence>
<evidence type="ECO:0000256" key="3">
    <source>
        <dbReference type="ARBA" id="ARBA00022723"/>
    </source>
</evidence>
<keyword evidence="3" id="KW-0479">Metal-binding</keyword>
<protein>
    <submittedName>
        <fullName evidence="7">Histone deacetylase family protein</fullName>
    </submittedName>
</protein>
<dbReference type="Pfam" id="PF00850">
    <property type="entry name" value="Hist_deacetyl"/>
    <property type="match status" value="1"/>
</dbReference>
<dbReference type="InterPro" id="IPR037138">
    <property type="entry name" value="His_deacetylse_dom_sf"/>
</dbReference>
<dbReference type="GO" id="GO:0040029">
    <property type="term" value="P:epigenetic regulation of gene expression"/>
    <property type="evidence" value="ECO:0007669"/>
    <property type="project" value="TreeGrafter"/>
</dbReference>
<accession>A0A3S8UI95</accession>
<dbReference type="PANTHER" id="PTHR10625:SF17">
    <property type="entry name" value="HISTONE DEACETYLASE 8"/>
    <property type="match status" value="1"/>
</dbReference>
<comment type="similarity">
    <text evidence="2">Belongs to the histone deacetylase family.</text>
</comment>